<reference evidence="1 2" key="1">
    <citation type="submission" date="2023-01" db="EMBL/GenBank/DDBJ databases">
        <title>Analysis of 21 Apiospora genomes using comparative genomics revels a genus with tremendous synthesis potential of carbohydrate active enzymes and secondary metabolites.</title>
        <authorList>
            <person name="Sorensen T."/>
        </authorList>
    </citation>
    <scope>NUCLEOTIDE SEQUENCE [LARGE SCALE GENOMIC DNA]</scope>
    <source>
        <strain evidence="1 2">CBS 33761</strain>
    </source>
</reference>
<accession>A0ABR1U937</accession>
<comment type="caution">
    <text evidence="1">The sequence shown here is derived from an EMBL/GenBank/DDBJ whole genome shotgun (WGS) entry which is preliminary data.</text>
</comment>
<keyword evidence="2" id="KW-1185">Reference proteome</keyword>
<evidence type="ECO:0000313" key="2">
    <source>
        <dbReference type="Proteomes" id="UP001444661"/>
    </source>
</evidence>
<protein>
    <submittedName>
        <fullName evidence="1">Uncharacterized protein</fullName>
    </submittedName>
</protein>
<name>A0ABR1U937_9PEZI</name>
<dbReference type="Proteomes" id="UP001444661">
    <property type="component" value="Unassembled WGS sequence"/>
</dbReference>
<sequence length="194" mass="21778">MSSSQQLIKKMANMSLSDGRKTRHESKLLYRKDHMSPNAVEQLSLAVEQISLPDTFSPLPFDHSWKKKLPAVRDVNMGVELGGEYSTTKVKFKIHVLLIMYDLCADRNIQSGLKNDSIKATPSKTKASVRSDLNESKNDNFFNCDNSRPALAHESVPKECFECGQKCREESNAPDACVFHWGKFTLQATPSHSS</sequence>
<dbReference type="EMBL" id="JAQQWK010000001">
    <property type="protein sequence ID" value="KAK8055403.1"/>
    <property type="molecule type" value="Genomic_DNA"/>
</dbReference>
<evidence type="ECO:0000313" key="1">
    <source>
        <dbReference type="EMBL" id="KAK8055403.1"/>
    </source>
</evidence>
<organism evidence="1 2">
    <name type="scientific">Apiospora rasikravindrae</name>
    <dbReference type="NCBI Taxonomy" id="990691"/>
    <lineage>
        <taxon>Eukaryota</taxon>
        <taxon>Fungi</taxon>
        <taxon>Dikarya</taxon>
        <taxon>Ascomycota</taxon>
        <taxon>Pezizomycotina</taxon>
        <taxon>Sordariomycetes</taxon>
        <taxon>Xylariomycetidae</taxon>
        <taxon>Amphisphaeriales</taxon>
        <taxon>Apiosporaceae</taxon>
        <taxon>Apiospora</taxon>
    </lineage>
</organism>
<proteinExistence type="predicted"/>
<gene>
    <name evidence="1" type="ORF">PG993_000630</name>
</gene>